<accession>A0A0J7XYE6</accession>
<evidence type="ECO:0000313" key="2">
    <source>
        <dbReference type="EMBL" id="KMS56554.1"/>
    </source>
</evidence>
<proteinExistence type="predicted"/>
<comment type="caution">
    <text evidence="2">The sequence shown here is derived from an EMBL/GenBank/DDBJ whole genome shotgun (WGS) entry which is preliminary data.</text>
</comment>
<dbReference type="SUPFAM" id="SSF159664">
    <property type="entry name" value="CobE/GbiG C-terminal domain-like"/>
    <property type="match status" value="1"/>
</dbReference>
<organism evidence="2 3">
    <name type="scientific">Novosphingobium barchaimii LL02</name>
    <dbReference type="NCBI Taxonomy" id="1114963"/>
    <lineage>
        <taxon>Bacteria</taxon>
        <taxon>Pseudomonadati</taxon>
        <taxon>Pseudomonadota</taxon>
        <taxon>Alphaproteobacteria</taxon>
        <taxon>Sphingomonadales</taxon>
        <taxon>Sphingomonadaceae</taxon>
        <taxon>Novosphingobium</taxon>
    </lineage>
</organism>
<feature type="domain" description="CobE/GbiG C-terminal" evidence="1">
    <location>
        <begin position="2"/>
        <end position="117"/>
    </location>
</feature>
<keyword evidence="3" id="KW-1185">Reference proteome</keyword>
<keyword evidence="2" id="KW-0808">Transferase</keyword>
<dbReference type="GO" id="GO:0008168">
    <property type="term" value="F:methyltransferase activity"/>
    <property type="evidence" value="ECO:0007669"/>
    <property type="project" value="UniProtKB-KW"/>
</dbReference>
<dbReference type="EMBL" id="JACU01000004">
    <property type="protein sequence ID" value="KMS56554.1"/>
    <property type="molecule type" value="Genomic_DNA"/>
</dbReference>
<gene>
    <name evidence="2" type="ORF">V474_16720</name>
</gene>
<dbReference type="Pfam" id="PF01890">
    <property type="entry name" value="CbiG_C"/>
    <property type="match status" value="1"/>
</dbReference>
<dbReference type="InterPro" id="IPR002750">
    <property type="entry name" value="CobE/GbiG_C"/>
</dbReference>
<reference evidence="2 3" key="1">
    <citation type="journal article" date="2015" name="G3 (Bethesda)">
        <title>Insights into Ongoing Evolution of the Hexachlorocyclohexane Catabolic Pathway from Comparative Genomics of Ten Sphingomonadaceae Strains.</title>
        <authorList>
            <person name="Pearce S.L."/>
            <person name="Oakeshott J.G."/>
            <person name="Pandey G."/>
        </authorList>
    </citation>
    <scope>NUCLEOTIDE SEQUENCE [LARGE SCALE GENOMIC DNA]</scope>
    <source>
        <strain evidence="2 3">LL02</strain>
    </source>
</reference>
<dbReference type="PATRIC" id="fig|1114963.3.peg.2178"/>
<dbReference type="GO" id="GO:0032259">
    <property type="term" value="P:methylation"/>
    <property type="evidence" value="ECO:0007669"/>
    <property type="project" value="UniProtKB-KW"/>
</dbReference>
<evidence type="ECO:0000259" key="1">
    <source>
        <dbReference type="Pfam" id="PF01890"/>
    </source>
</evidence>
<dbReference type="InterPro" id="IPR036518">
    <property type="entry name" value="CobE/GbiG_C_sf"/>
</dbReference>
<dbReference type="GO" id="GO:0009236">
    <property type="term" value="P:cobalamin biosynthetic process"/>
    <property type="evidence" value="ECO:0007669"/>
    <property type="project" value="InterPro"/>
</dbReference>
<keyword evidence="2" id="KW-0489">Methyltransferase</keyword>
<sequence>MIVAGFGFRAGASVFSLCSAYQLAREGAPPVTHLATFADKADDLAELANLLFLPVIAVAPEQVVGLQTLTLSKSSLAARGVGSVAEACALAALRGREARLLAPRRISQDRMATCAIAQDIAQGASQ</sequence>
<dbReference type="OrthoDB" id="7475241at2"/>
<protein>
    <submittedName>
        <fullName evidence="2">Precorrin methylase</fullName>
    </submittedName>
</protein>
<dbReference type="AlphaFoldDB" id="A0A0J7XYE6"/>
<dbReference type="Gene3D" id="3.30.420.180">
    <property type="entry name" value="CobE/GbiG C-terminal domain"/>
    <property type="match status" value="1"/>
</dbReference>
<dbReference type="Proteomes" id="UP000052268">
    <property type="component" value="Unassembled WGS sequence"/>
</dbReference>
<name>A0A0J7XYE6_9SPHN</name>
<evidence type="ECO:0000313" key="3">
    <source>
        <dbReference type="Proteomes" id="UP000052268"/>
    </source>
</evidence>